<name>A0ABM9ZUB0_9BACT</name>
<evidence type="ECO:0000313" key="3">
    <source>
        <dbReference type="EMBL" id="EFB90488.1"/>
    </source>
</evidence>
<dbReference type="RefSeq" id="WP_009165086.1">
    <property type="nucleotide sequence ID" value="NZ_ADFP01000079.1"/>
</dbReference>
<keyword evidence="1" id="KW-1133">Transmembrane helix</keyword>
<evidence type="ECO:0000259" key="2">
    <source>
        <dbReference type="Pfam" id="PF00892"/>
    </source>
</evidence>
<sequence>MRKKLAPMLALGLFSSAVPYGFFAVVLARLDVGQVYTIGLVEPLTAALLGIALLGERMAGGQASGMACQFLCMALTGWDVMRRPRTEDAAARRRVNAKNGGDR</sequence>
<comment type="caution">
    <text evidence="3">The sequence shown here is derived from an EMBL/GenBank/DDBJ whole genome shotgun (WGS) entry which is preliminary data.</text>
</comment>
<proteinExistence type="predicted"/>
<protein>
    <recommendedName>
        <fullName evidence="2">EamA domain-containing protein</fullName>
    </recommendedName>
</protein>
<keyword evidence="4" id="KW-1185">Reference proteome</keyword>
<dbReference type="Proteomes" id="UP000006462">
    <property type="component" value="Unassembled WGS sequence"/>
</dbReference>
<evidence type="ECO:0000256" key="1">
    <source>
        <dbReference type="SAM" id="Phobius"/>
    </source>
</evidence>
<dbReference type="Pfam" id="PF00892">
    <property type="entry name" value="EamA"/>
    <property type="match status" value="1"/>
</dbReference>
<feature type="domain" description="EamA" evidence="2">
    <location>
        <begin position="4"/>
        <end position="76"/>
    </location>
</feature>
<dbReference type="InterPro" id="IPR000620">
    <property type="entry name" value="EamA_dom"/>
</dbReference>
<gene>
    <name evidence="3" type="ORF">HMPREF7215_2124</name>
</gene>
<accession>A0ABM9ZUB0</accession>
<dbReference type="InterPro" id="IPR037185">
    <property type="entry name" value="EmrE-like"/>
</dbReference>
<organism evidence="3 4">
    <name type="scientific">Pyramidobacter piscolens W5455</name>
    <dbReference type="NCBI Taxonomy" id="352165"/>
    <lineage>
        <taxon>Bacteria</taxon>
        <taxon>Thermotogati</taxon>
        <taxon>Synergistota</taxon>
        <taxon>Synergistia</taxon>
        <taxon>Synergistales</taxon>
        <taxon>Dethiosulfovibrionaceae</taxon>
        <taxon>Pyramidobacter</taxon>
    </lineage>
</organism>
<dbReference type="EMBL" id="ADFP01000079">
    <property type="protein sequence ID" value="EFB90488.1"/>
    <property type="molecule type" value="Genomic_DNA"/>
</dbReference>
<feature type="transmembrane region" description="Helical" evidence="1">
    <location>
        <begin position="34"/>
        <end position="54"/>
    </location>
</feature>
<keyword evidence="1" id="KW-0812">Transmembrane</keyword>
<evidence type="ECO:0000313" key="4">
    <source>
        <dbReference type="Proteomes" id="UP000006462"/>
    </source>
</evidence>
<reference evidence="3 4" key="1">
    <citation type="submission" date="2009-12" db="EMBL/GenBank/DDBJ databases">
        <authorList>
            <person name="Shrivastava S."/>
            <person name="Madupu R."/>
            <person name="Durkin A.S."/>
            <person name="Torralba M."/>
            <person name="Methe B."/>
            <person name="Sutton G.G."/>
            <person name="Strausberg R.L."/>
            <person name="Nelson K.E."/>
        </authorList>
    </citation>
    <scope>NUCLEOTIDE SEQUENCE [LARGE SCALE GENOMIC DNA]</scope>
    <source>
        <strain evidence="3 4">W5455</strain>
    </source>
</reference>
<dbReference type="Gene3D" id="1.10.3730.20">
    <property type="match status" value="1"/>
</dbReference>
<dbReference type="SUPFAM" id="SSF103481">
    <property type="entry name" value="Multidrug resistance efflux transporter EmrE"/>
    <property type="match status" value="1"/>
</dbReference>
<keyword evidence="1" id="KW-0472">Membrane</keyword>